<evidence type="ECO:0000256" key="15">
    <source>
        <dbReference type="ARBA" id="ARBA00081008"/>
    </source>
</evidence>
<feature type="transmembrane region" description="Helical" evidence="17">
    <location>
        <begin position="447"/>
        <end position="469"/>
    </location>
</feature>
<evidence type="ECO:0000256" key="4">
    <source>
        <dbReference type="ARBA" id="ARBA00022597"/>
    </source>
</evidence>
<feature type="transmembrane region" description="Helical" evidence="17">
    <location>
        <begin position="217"/>
        <end position="246"/>
    </location>
</feature>
<feature type="transmembrane region" description="Helical" evidence="17">
    <location>
        <begin position="106"/>
        <end position="126"/>
    </location>
</feature>
<dbReference type="EC" id="2.7.1.211" evidence="11"/>
<evidence type="ECO:0000256" key="2">
    <source>
        <dbReference type="ARBA" id="ARBA00022448"/>
    </source>
</evidence>
<dbReference type="AlphaFoldDB" id="R3WLY7"/>
<keyword evidence="4" id="KW-0762">Sugar transport</keyword>
<dbReference type="InterPro" id="IPR036878">
    <property type="entry name" value="Glu_permease_IIB"/>
</dbReference>
<dbReference type="PATRIC" id="fig|1158610.3.peg.383"/>
<dbReference type="PROSITE" id="PS51098">
    <property type="entry name" value="PTS_EIIB_TYPE_1"/>
    <property type="match status" value="1"/>
</dbReference>
<dbReference type="PROSITE" id="PS00371">
    <property type="entry name" value="PTS_EIIA_TYPE_1_HIS"/>
    <property type="match status" value="1"/>
</dbReference>
<evidence type="ECO:0000256" key="12">
    <source>
        <dbReference type="ARBA" id="ARBA00045139"/>
    </source>
</evidence>
<evidence type="ECO:0000256" key="9">
    <source>
        <dbReference type="ARBA" id="ARBA00022989"/>
    </source>
</evidence>
<keyword evidence="22" id="KW-1185">Reference proteome</keyword>
<dbReference type="PROSITE" id="PS51103">
    <property type="entry name" value="PTS_EIIC_TYPE_1"/>
    <property type="match status" value="1"/>
</dbReference>
<evidence type="ECO:0000256" key="17">
    <source>
        <dbReference type="SAM" id="Phobius"/>
    </source>
</evidence>
<dbReference type="Pfam" id="PF02378">
    <property type="entry name" value="PTS_EIIC"/>
    <property type="match status" value="1"/>
</dbReference>
<keyword evidence="6" id="KW-0598">Phosphotransferase system</keyword>
<dbReference type="GO" id="GO:0015771">
    <property type="term" value="P:trehalose transport"/>
    <property type="evidence" value="ECO:0007669"/>
    <property type="project" value="TreeGrafter"/>
</dbReference>
<dbReference type="Gene3D" id="3.30.1360.60">
    <property type="entry name" value="Glucose permease domain IIB"/>
    <property type="match status" value="1"/>
</dbReference>
<dbReference type="RefSeq" id="WP_010767082.1">
    <property type="nucleotide sequence ID" value="NZ_ASWE01000004.1"/>
</dbReference>
<keyword evidence="8" id="KW-0418">Kinase</keyword>
<accession>R3WLY7</accession>
<keyword evidence="3" id="KW-1003">Cell membrane</keyword>
<keyword evidence="5" id="KW-0808">Transferase</keyword>
<dbReference type="PROSITE" id="PS51093">
    <property type="entry name" value="PTS_EIIA_TYPE_1"/>
    <property type="match status" value="1"/>
</dbReference>
<organism evidence="21 22">
    <name type="scientific">Enterococcus phoeniculicola ATCC BAA-412</name>
    <dbReference type="NCBI Taxonomy" id="1158610"/>
    <lineage>
        <taxon>Bacteria</taxon>
        <taxon>Bacillati</taxon>
        <taxon>Bacillota</taxon>
        <taxon>Bacilli</taxon>
        <taxon>Lactobacillales</taxon>
        <taxon>Enterococcaceae</taxon>
        <taxon>Enterococcus</taxon>
    </lineage>
</organism>
<dbReference type="InterPro" id="IPR011297">
    <property type="entry name" value="PTS_IIABC_b_glu"/>
</dbReference>
<evidence type="ECO:0000313" key="21">
    <source>
        <dbReference type="EMBL" id="EOL48856.1"/>
    </source>
</evidence>
<feature type="domain" description="PTS EIIB type-1" evidence="19">
    <location>
        <begin position="5"/>
        <end position="87"/>
    </location>
</feature>
<dbReference type="PANTHER" id="PTHR30175:SF1">
    <property type="entry name" value="PTS SYSTEM ARBUTIN-, CELLOBIOSE-, AND SALICIN-SPECIFIC EIIBC COMPONENT-RELATED"/>
    <property type="match status" value="1"/>
</dbReference>
<dbReference type="eggNOG" id="COG1264">
    <property type="taxonomic scope" value="Bacteria"/>
</dbReference>
<gene>
    <name evidence="21" type="ORF">UC3_00407</name>
</gene>
<feature type="domain" description="PTS EIIC type-1" evidence="20">
    <location>
        <begin position="108"/>
        <end position="480"/>
    </location>
</feature>
<dbReference type="EMBL" id="AJAT01000007">
    <property type="protein sequence ID" value="EOL48856.1"/>
    <property type="molecule type" value="Genomic_DNA"/>
</dbReference>
<dbReference type="eggNOG" id="COG1263">
    <property type="taxonomic scope" value="Bacteria"/>
</dbReference>
<feature type="transmembrane region" description="Helical" evidence="17">
    <location>
        <begin position="267"/>
        <end position="293"/>
    </location>
</feature>
<dbReference type="GO" id="GO:0090589">
    <property type="term" value="F:protein-phosphocysteine-trehalose phosphotransferase system transporter activity"/>
    <property type="evidence" value="ECO:0007669"/>
    <property type="project" value="TreeGrafter"/>
</dbReference>
<feature type="transmembrane region" description="Helical" evidence="17">
    <location>
        <begin position="400"/>
        <end position="417"/>
    </location>
</feature>
<dbReference type="InterPro" id="IPR003352">
    <property type="entry name" value="PTS_EIIC"/>
</dbReference>
<keyword evidence="7 17" id="KW-0812">Transmembrane</keyword>
<keyword evidence="9 17" id="KW-1133">Transmembrane helix</keyword>
<feature type="transmembrane region" description="Helical" evidence="17">
    <location>
        <begin position="178"/>
        <end position="197"/>
    </location>
</feature>
<evidence type="ECO:0000256" key="13">
    <source>
        <dbReference type="ARBA" id="ARBA00048931"/>
    </source>
</evidence>
<evidence type="ECO:0000256" key="5">
    <source>
        <dbReference type="ARBA" id="ARBA00022679"/>
    </source>
</evidence>
<protein>
    <recommendedName>
        <fullName evidence="14">PTS system sucrose-specific EIIBCA component</fullName>
        <ecNumber evidence="11">2.7.1.211</ecNumber>
    </recommendedName>
    <alternativeName>
        <fullName evidence="15">EIIBCA-Scr</fullName>
    </alternativeName>
</protein>
<dbReference type="InterPro" id="IPR018113">
    <property type="entry name" value="PTrfase_EIIB_Cys"/>
</dbReference>
<dbReference type="NCBIfam" id="TIGR01995">
    <property type="entry name" value="PTS-II-ABC-beta"/>
    <property type="match status" value="1"/>
</dbReference>
<dbReference type="InterPro" id="IPR011055">
    <property type="entry name" value="Dup_hybrid_motif"/>
</dbReference>
<dbReference type="PANTHER" id="PTHR30175">
    <property type="entry name" value="PHOSPHOTRANSFERASE SYSTEM TRANSPORT PROTEIN"/>
    <property type="match status" value="1"/>
</dbReference>
<dbReference type="GO" id="GO:0016301">
    <property type="term" value="F:kinase activity"/>
    <property type="evidence" value="ECO:0007669"/>
    <property type="project" value="UniProtKB-KW"/>
</dbReference>
<feature type="domain" description="PTS EIIA type-1" evidence="18">
    <location>
        <begin position="506"/>
        <end position="610"/>
    </location>
</feature>
<dbReference type="NCBIfam" id="TIGR00830">
    <property type="entry name" value="PTBA"/>
    <property type="match status" value="1"/>
</dbReference>
<evidence type="ECO:0000256" key="10">
    <source>
        <dbReference type="ARBA" id="ARBA00023136"/>
    </source>
</evidence>
<evidence type="ECO:0000256" key="6">
    <source>
        <dbReference type="ARBA" id="ARBA00022683"/>
    </source>
</evidence>
<keyword evidence="10 17" id="KW-0472">Membrane</keyword>
<feature type="active site" description="Phosphocysteine intermediate; for EIIB activity" evidence="16">
    <location>
        <position position="27"/>
    </location>
</feature>
<reference evidence="21 22" key="1">
    <citation type="submission" date="2013-02" db="EMBL/GenBank/DDBJ databases">
        <title>The Genome Sequence of Enterococcus phoeniculicola BAA-412.</title>
        <authorList>
            <consortium name="The Broad Institute Genome Sequencing Platform"/>
            <consortium name="The Broad Institute Genome Sequencing Center for Infectious Disease"/>
            <person name="Earl A.M."/>
            <person name="Gilmore M.S."/>
            <person name="Lebreton F."/>
            <person name="Walker B."/>
            <person name="Young S.K."/>
            <person name="Zeng Q."/>
            <person name="Gargeya S."/>
            <person name="Fitzgerald M."/>
            <person name="Haas B."/>
            <person name="Abouelleil A."/>
            <person name="Alvarado L."/>
            <person name="Arachchi H.M."/>
            <person name="Berlin A.M."/>
            <person name="Chapman S.B."/>
            <person name="Dewar J."/>
            <person name="Goldberg J."/>
            <person name="Griggs A."/>
            <person name="Gujja S."/>
            <person name="Hansen M."/>
            <person name="Howarth C."/>
            <person name="Imamovic A."/>
            <person name="Larimer J."/>
            <person name="McCowan C."/>
            <person name="Murphy C."/>
            <person name="Neiman D."/>
            <person name="Pearson M."/>
            <person name="Priest M."/>
            <person name="Roberts A."/>
            <person name="Saif S."/>
            <person name="Shea T."/>
            <person name="Sisk P."/>
            <person name="Sykes S."/>
            <person name="Wortman J."/>
            <person name="Nusbaum C."/>
            <person name="Birren B."/>
        </authorList>
    </citation>
    <scope>NUCLEOTIDE SEQUENCE [LARGE SCALE GENOMIC DNA]</scope>
    <source>
        <strain evidence="21 22">ATCC BAA-412</strain>
    </source>
</reference>
<dbReference type="FunFam" id="2.70.70.10:FF:000001">
    <property type="entry name" value="PTS system glucose-specific IIA component"/>
    <property type="match status" value="1"/>
</dbReference>
<feature type="transmembrane region" description="Helical" evidence="17">
    <location>
        <begin position="313"/>
        <end position="332"/>
    </location>
</feature>
<feature type="transmembrane region" description="Helical" evidence="17">
    <location>
        <begin position="344"/>
        <end position="363"/>
    </location>
</feature>
<dbReference type="Proteomes" id="UP000013785">
    <property type="component" value="Unassembled WGS sequence"/>
</dbReference>
<dbReference type="OrthoDB" id="9769191at2"/>
<dbReference type="SUPFAM" id="SSF55604">
    <property type="entry name" value="Glucose permease domain IIB"/>
    <property type="match status" value="1"/>
</dbReference>
<comment type="subcellular location">
    <subcellularLocation>
        <location evidence="1">Cell membrane</location>
        <topology evidence="1">Multi-pass membrane protein</topology>
    </subcellularLocation>
</comment>
<name>R3WLY7_9ENTE</name>
<evidence type="ECO:0000259" key="20">
    <source>
        <dbReference type="PROSITE" id="PS51103"/>
    </source>
</evidence>
<dbReference type="Gene3D" id="2.70.70.10">
    <property type="entry name" value="Glucose Permease (Domain IIA)"/>
    <property type="match status" value="1"/>
</dbReference>
<dbReference type="Pfam" id="PF00358">
    <property type="entry name" value="PTS_EIIA_1"/>
    <property type="match status" value="1"/>
</dbReference>
<evidence type="ECO:0000313" key="22">
    <source>
        <dbReference type="Proteomes" id="UP000013785"/>
    </source>
</evidence>
<keyword evidence="2" id="KW-0813">Transport</keyword>
<evidence type="ECO:0000256" key="3">
    <source>
        <dbReference type="ARBA" id="ARBA00022475"/>
    </source>
</evidence>
<evidence type="ECO:0000256" key="14">
    <source>
        <dbReference type="ARBA" id="ARBA00074554"/>
    </source>
</evidence>
<evidence type="ECO:0000256" key="11">
    <source>
        <dbReference type="ARBA" id="ARBA00044053"/>
    </source>
</evidence>
<dbReference type="FunFam" id="3.30.1360.60:FF:000001">
    <property type="entry name" value="PTS system glucose-specific IIBC component PtsG"/>
    <property type="match status" value="1"/>
</dbReference>
<dbReference type="GO" id="GO:0009401">
    <property type="term" value="P:phosphoenolpyruvate-dependent sugar phosphotransferase system"/>
    <property type="evidence" value="ECO:0007669"/>
    <property type="project" value="UniProtKB-KW"/>
</dbReference>
<dbReference type="CDD" id="cd00212">
    <property type="entry name" value="PTS_IIB_glc"/>
    <property type="match status" value="1"/>
</dbReference>
<feature type="transmembrane region" description="Helical" evidence="17">
    <location>
        <begin position="375"/>
        <end position="393"/>
    </location>
</feature>
<dbReference type="STRING" id="154621.RV11_GL003353"/>
<dbReference type="HOGENOM" id="CLU_012312_2_1_9"/>
<dbReference type="Pfam" id="PF00367">
    <property type="entry name" value="PTS_EIIB"/>
    <property type="match status" value="1"/>
</dbReference>
<dbReference type="GO" id="GO:0005886">
    <property type="term" value="C:plasma membrane"/>
    <property type="evidence" value="ECO:0007669"/>
    <property type="project" value="UniProtKB-SubCell"/>
</dbReference>
<evidence type="ECO:0000256" key="1">
    <source>
        <dbReference type="ARBA" id="ARBA00004651"/>
    </source>
</evidence>
<dbReference type="InterPro" id="IPR013013">
    <property type="entry name" value="PTS_EIIC_1"/>
</dbReference>
<evidence type="ECO:0000256" key="8">
    <source>
        <dbReference type="ARBA" id="ARBA00022777"/>
    </source>
</evidence>
<dbReference type="GO" id="GO:0008982">
    <property type="term" value="F:protein-N(PI)-phosphohistidine-sugar phosphotransferase activity"/>
    <property type="evidence" value="ECO:0007669"/>
    <property type="project" value="InterPro"/>
</dbReference>
<comment type="caution">
    <text evidence="21">The sequence shown here is derived from an EMBL/GenBank/DDBJ whole genome shotgun (WGS) entry which is preliminary data.</text>
</comment>
<comment type="function">
    <text evidence="12">The phosphoenolpyruvate-dependent sugar phosphotransferase system (sugar PTS), a major carbohydrate active transport system, catalyzes the phosphorylation of incoming sugar substrates concomitantly with their translocation across the cell membrane. This system is involved in sucrose transport.</text>
</comment>
<proteinExistence type="predicted"/>
<dbReference type="InterPro" id="IPR001127">
    <property type="entry name" value="PTS_EIIA_1_perm"/>
</dbReference>
<comment type="catalytic activity">
    <reaction evidence="13">
        <text>N(pros)-phospho-L-histidyl-[protein](out) + sucrose = sucrose 6(G)-phosphate(in) + L-histidyl-[protein]</text>
        <dbReference type="Rhea" id="RHEA:49236"/>
        <dbReference type="Rhea" id="RHEA-COMP:9745"/>
        <dbReference type="Rhea" id="RHEA-COMP:9746"/>
        <dbReference type="ChEBI" id="CHEBI:17992"/>
        <dbReference type="ChEBI" id="CHEBI:29979"/>
        <dbReference type="ChEBI" id="CHEBI:64837"/>
        <dbReference type="ChEBI" id="CHEBI:91002"/>
        <dbReference type="EC" id="2.7.1.211"/>
    </reaction>
</comment>
<sequence length="636" mass="69289">MSDYTNLAKKIIQNVGGDENINSLTHCITRLRFKLKDEGKANDEQLKNMEGVVTVMKSGGQYQVVIGNHVGDVYEDILTVLPHLGSSSSTTTADTTQENQRTIDRLIDLVSGIFQPVLGIMAAAGMLKGLNILFSVMGLYADTSGAFTIIDAMSDALFMFLPVFLGYTASQKFNLKPFIGILIGLALCYPSMQLSSLSETAKPLYTLFDGSFFSAPVYLDFFGIPVISMDYTSSVLPVIFIVYIAAKLEKFFNKIIPDVIKFFTVPMLTLFFAMIFGLIFVGPIVTFSSSLLAEGILSVRNFSPMLAGALVGFFWQIMVIFGVHWGMIPIYVNNIMTIGYDNVMMPFFATTFAQTAVVIAILLKTKDKKLKALAFPAAVSSFFGVSEPAIYGVTLPLKKPFIISCIASAIAGAYYGYADLKEYIFGGIGVFELPAMINPETKSMNDIVIALIGVAIAMVIAFALTMFLYQEKKIETSDSLPTDEEKKNTLYSPIKGQVVALEEIEDAAFSQKLMGDGAAIIPEIGEVYAPFDGEVVSLFPTKHAIGLISNDGMEVLIHIGLDTVQLEGKYFTSHVNQGDSVTKGQLLVTFDIEKIHEAGFSTDTPIIITNTASYLDILTTDSAKINPGETFIRGLV</sequence>
<evidence type="ECO:0000256" key="16">
    <source>
        <dbReference type="PROSITE-ProRule" id="PRU00421"/>
    </source>
</evidence>
<dbReference type="PROSITE" id="PS01035">
    <property type="entry name" value="PTS_EIIB_TYPE_1_CYS"/>
    <property type="match status" value="1"/>
</dbReference>
<dbReference type="InterPro" id="IPR050558">
    <property type="entry name" value="PTS_Sugar-Specific_Components"/>
</dbReference>
<dbReference type="eggNOG" id="COG2190">
    <property type="taxonomic scope" value="Bacteria"/>
</dbReference>
<evidence type="ECO:0000259" key="19">
    <source>
        <dbReference type="PROSITE" id="PS51098"/>
    </source>
</evidence>
<feature type="transmembrane region" description="Helical" evidence="17">
    <location>
        <begin position="146"/>
        <end position="166"/>
    </location>
</feature>
<evidence type="ECO:0000259" key="18">
    <source>
        <dbReference type="PROSITE" id="PS51093"/>
    </source>
</evidence>
<dbReference type="InterPro" id="IPR001996">
    <property type="entry name" value="PTS_IIB_1"/>
</dbReference>
<dbReference type="SUPFAM" id="SSF51261">
    <property type="entry name" value="Duplicated hybrid motif"/>
    <property type="match status" value="1"/>
</dbReference>
<evidence type="ECO:0000256" key="7">
    <source>
        <dbReference type="ARBA" id="ARBA00022692"/>
    </source>
</evidence>